<reference evidence="8" key="1">
    <citation type="journal article" date="2020" name="Fungal Divers.">
        <title>Resolving the Mortierellaceae phylogeny through synthesis of multi-gene phylogenetics and phylogenomics.</title>
        <authorList>
            <person name="Vandepol N."/>
            <person name="Liber J."/>
            <person name="Desiro A."/>
            <person name="Na H."/>
            <person name="Kennedy M."/>
            <person name="Barry K."/>
            <person name="Grigoriev I.V."/>
            <person name="Miller A.N."/>
            <person name="O'Donnell K."/>
            <person name="Stajich J.E."/>
            <person name="Bonito G."/>
        </authorList>
    </citation>
    <scope>NUCLEOTIDE SEQUENCE</scope>
    <source>
        <strain evidence="8">BC1065</strain>
    </source>
</reference>
<dbReference type="EMBL" id="JAAAJB010000002">
    <property type="protein sequence ID" value="KAG0270624.1"/>
    <property type="molecule type" value="Genomic_DNA"/>
</dbReference>
<name>A0A9P6UDH9_9FUNG</name>
<evidence type="ECO:0000313" key="9">
    <source>
        <dbReference type="Proteomes" id="UP000807716"/>
    </source>
</evidence>
<dbReference type="Proteomes" id="UP000807716">
    <property type="component" value="Unassembled WGS sequence"/>
</dbReference>
<feature type="transmembrane region" description="Helical" evidence="7">
    <location>
        <begin position="137"/>
        <end position="157"/>
    </location>
</feature>
<dbReference type="GO" id="GO:0070072">
    <property type="term" value="P:vacuolar proton-transporting V-type ATPase complex assembly"/>
    <property type="evidence" value="ECO:0007669"/>
    <property type="project" value="InterPro"/>
</dbReference>
<evidence type="ECO:0000256" key="4">
    <source>
        <dbReference type="ARBA" id="ARBA00022989"/>
    </source>
</evidence>
<gene>
    <name evidence="8" type="ORF">DFQ27_002615</name>
</gene>
<evidence type="ECO:0008006" key="10">
    <source>
        <dbReference type="Google" id="ProtNLM"/>
    </source>
</evidence>
<feature type="transmembrane region" description="Helical" evidence="7">
    <location>
        <begin position="169"/>
        <end position="188"/>
    </location>
</feature>
<keyword evidence="2 7" id="KW-0812">Transmembrane</keyword>
<comment type="subcellular location">
    <subcellularLocation>
        <location evidence="1">Endoplasmic reticulum membrane</location>
        <topology evidence="1">Multi-pass membrane protein</topology>
    </subcellularLocation>
</comment>
<dbReference type="OrthoDB" id="19981at2759"/>
<feature type="region of interest" description="Disordered" evidence="6">
    <location>
        <begin position="196"/>
        <end position="215"/>
    </location>
</feature>
<proteinExistence type="predicted"/>
<dbReference type="GO" id="GO:0005789">
    <property type="term" value="C:endoplasmic reticulum membrane"/>
    <property type="evidence" value="ECO:0007669"/>
    <property type="project" value="UniProtKB-SubCell"/>
</dbReference>
<evidence type="ECO:0000256" key="6">
    <source>
        <dbReference type="SAM" id="MobiDB-lite"/>
    </source>
</evidence>
<feature type="compositionally biased region" description="Basic and acidic residues" evidence="6">
    <location>
        <begin position="43"/>
        <end position="55"/>
    </location>
</feature>
<organism evidence="8 9">
    <name type="scientific">Actinomortierella ambigua</name>
    <dbReference type="NCBI Taxonomy" id="1343610"/>
    <lineage>
        <taxon>Eukaryota</taxon>
        <taxon>Fungi</taxon>
        <taxon>Fungi incertae sedis</taxon>
        <taxon>Mucoromycota</taxon>
        <taxon>Mortierellomycotina</taxon>
        <taxon>Mortierellomycetes</taxon>
        <taxon>Mortierellales</taxon>
        <taxon>Mortierellaceae</taxon>
        <taxon>Actinomortierella</taxon>
    </lineage>
</organism>
<evidence type="ECO:0000313" key="8">
    <source>
        <dbReference type="EMBL" id="KAG0270624.1"/>
    </source>
</evidence>
<accession>A0A9P6UDH9</accession>
<comment type="caution">
    <text evidence="8">The sequence shown here is derived from an EMBL/GenBank/DDBJ whole genome shotgun (WGS) entry which is preliminary data.</text>
</comment>
<feature type="region of interest" description="Disordered" evidence="6">
    <location>
        <begin position="240"/>
        <end position="285"/>
    </location>
</feature>
<feature type="region of interest" description="Disordered" evidence="6">
    <location>
        <begin position="43"/>
        <end position="62"/>
    </location>
</feature>
<keyword evidence="5 7" id="KW-0472">Membrane</keyword>
<dbReference type="PANTHER" id="PTHR31394">
    <property type="entry name" value="TRANSMEMBRANE PROTEIN 199"/>
    <property type="match status" value="1"/>
</dbReference>
<dbReference type="InterPro" id="IPR021013">
    <property type="entry name" value="ATPase_Vma12"/>
</dbReference>
<dbReference type="AlphaFoldDB" id="A0A9P6UDH9"/>
<dbReference type="PANTHER" id="PTHR31394:SF1">
    <property type="entry name" value="TRANSMEMBRANE PROTEIN 199"/>
    <property type="match status" value="1"/>
</dbReference>
<feature type="compositionally biased region" description="Low complexity" evidence="6">
    <location>
        <begin position="257"/>
        <end position="277"/>
    </location>
</feature>
<evidence type="ECO:0000256" key="7">
    <source>
        <dbReference type="SAM" id="Phobius"/>
    </source>
</evidence>
<evidence type="ECO:0000256" key="1">
    <source>
        <dbReference type="ARBA" id="ARBA00004477"/>
    </source>
</evidence>
<dbReference type="Pfam" id="PF11712">
    <property type="entry name" value="Vma12"/>
    <property type="match status" value="1"/>
</dbReference>
<keyword evidence="4 7" id="KW-1133">Transmembrane helix</keyword>
<keyword evidence="9" id="KW-1185">Reference proteome</keyword>
<keyword evidence="3" id="KW-0256">Endoplasmic reticulum</keyword>
<sequence length="285" mass="31182">MVNIIWTERLQHAFEDYVRLAKDADTNVSLELVRKVSTSLLAHEKKTEGAKREAGSPEPTEPSKYWIHTLIKGSGVYVAPPPAKEKNPELERVLNEARAKIAAKDYNRMTDNVSMTSSGSGSLREQIAELREMKSTLITIVNVLYTGVAVFVAVYMLSKHVFEDIGLRFLLGFLGFVMIVASETYLYYRHVTADDHASPRRSKCPSPDPGASTSASYDIIKNSLHDEVMKAAATSSSSKLNAAADEKMTPAEPLVNTSTTTATTTATTTSSTTASTTTKRRSKKA</sequence>
<evidence type="ECO:0000256" key="3">
    <source>
        <dbReference type="ARBA" id="ARBA00022824"/>
    </source>
</evidence>
<evidence type="ECO:0000256" key="2">
    <source>
        <dbReference type="ARBA" id="ARBA00022692"/>
    </source>
</evidence>
<evidence type="ECO:0000256" key="5">
    <source>
        <dbReference type="ARBA" id="ARBA00023136"/>
    </source>
</evidence>
<protein>
    <recommendedName>
        <fullName evidence="10">Endoplasmic reticulum-based factor for assembly of V-ATPase</fullName>
    </recommendedName>
</protein>